<feature type="transmembrane region" description="Helical" evidence="5">
    <location>
        <begin position="26"/>
        <end position="59"/>
    </location>
</feature>
<evidence type="ECO:0000256" key="4">
    <source>
        <dbReference type="ARBA" id="ARBA00023136"/>
    </source>
</evidence>
<name>A0A1I3LW32_9SPIR</name>
<dbReference type="Pfam" id="PF05101">
    <property type="entry name" value="VirB3"/>
    <property type="match status" value="1"/>
</dbReference>
<dbReference type="EMBL" id="FORI01000007">
    <property type="protein sequence ID" value="SFI88715.1"/>
    <property type="molecule type" value="Genomic_DNA"/>
</dbReference>
<dbReference type="InterPro" id="IPR007792">
    <property type="entry name" value="T4SS_VirB3/TrbD/AvhB"/>
</dbReference>
<dbReference type="GO" id="GO:0016020">
    <property type="term" value="C:membrane"/>
    <property type="evidence" value="ECO:0007669"/>
    <property type="project" value="UniProtKB-SubCell"/>
</dbReference>
<keyword evidence="2 5" id="KW-0812">Transmembrane</keyword>
<protein>
    <submittedName>
        <fullName evidence="6">Type IV secretion system protein VirB3</fullName>
    </submittedName>
</protein>
<evidence type="ECO:0000256" key="3">
    <source>
        <dbReference type="ARBA" id="ARBA00022989"/>
    </source>
</evidence>
<keyword evidence="7" id="KW-1185">Reference proteome</keyword>
<sequence>MNDISVYDYSTPVHRVLLEPNLLLGIGIMPAMLILVLTIVLMNVVSIWCVTIGVILYVAAKMVCKNDPYALTVIFDRLMAPDIWRAD</sequence>
<keyword evidence="3 5" id="KW-1133">Transmembrane helix</keyword>
<dbReference type="OrthoDB" id="361747at2"/>
<accession>A0A1I3LW32</accession>
<gene>
    <name evidence="6" type="ORF">SAMN04487775_107217</name>
</gene>
<proteinExistence type="predicted"/>
<evidence type="ECO:0000256" key="2">
    <source>
        <dbReference type="ARBA" id="ARBA00022692"/>
    </source>
</evidence>
<dbReference type="AlphaFoldDB" id="A0A1I3LW32"/>
<reference evidence="7" key="1">
    <citation type="submission" date="2016-10" db="EMBL/GenBank/DDBJ databases">
        <authorList>
            <person name="Varghese N."/>
            <person name="Submissions S."/>
        </authorList>
    </citation>
    <scope>NUCLEOTIDE SEQUENCE [LARGE SCALE GENOMIC DNA]</scope>
    <source>
        <strain evidence="7">XBD1002</strain>
    </source>
</reference>
<evidence type="ECO:0000256" key="5">
    <source>
        <dbReference type="SAM" id="Phobius"/>
    </source>
</evidence>
<organism evidence="6 7">
    <name type="scientific">Treponema bryantii</name>
    <dbReference type="NCBI Taxonomy" id="163"/>
    <lineage>
        <taxon>Bacteria</taxon>
        <taxon>Pseudomonadati</taxon>
        <taxon>Spirochaetota</taxon>
        <taxon>Spirochaetia</taxon>
        <taxon>Spirochaetales</taxon>
        <taxon>Treponemataceae</taxon>
        <taxon>Treponema</taxon>
    </lineage>
</organism>
<keyword evidence="4 5" id="KW-0472">Membrane</keyword>
<evidence type="ECO:0000313" key="6">
    <source>
        <dbReference type="EMBL" id="SFI88715.1"/>
    </source>
</evidence>
<dbReference type="RefSeq" id="WP_074932495.1">
    <property type="nucleotide sequence ID" value="NZ_FORI01000007.1"/>
</dbReference>
<evidence type="ECO:0000256" key="1">
    <source>
        <dbReference type="ARBA" id="ARBA00004370"/>
    </source>
</evidence>
<comment type="subcellular location">
    <subcellularLocation>
        <location evidence="1">Membrane</location>
    </subcellularLocation>
</comment>
<dbReference type="Proteomes" id="UP000182737">
    <property type="component" value="Unassembled WGS sequence"/>
</dbReference>
<evidence type="ECO:0000313" key="7">
    <source>
        <dbReference type="Proteomes" id="UP000182737"/>
    </source>
</evidence>